<evidence type="ECO:0000256" key="5">
    <source>
        <dbReference type="ARBA" id="ARBA00022741"/>
    </source>
</evidence>
<dbReference type="GO" id="GO:0003677">
    <property type="term" value="F:DNA binding"/>
    <property type="evidence" value="ECO:0007669"/>
    <property type="project" value="InterPro"/>
</dbReference>
<sequence length="452" mass="50422">MDKLSVLMICLTKLLNPRVKNCFTFSIMNEPLAERVRPKTLEGYISQQHLVGENGALTQQIKNGTLPSLILWGPPGTGKTTLAQIMANDSKRPFYTLSAINSGVKDVREVIEKAKQSGGLFTAKNPILFIDEIHRFSKSQQDSLLGAVEKGWITLIGATTENPSFEVIPALLSRCQVYVLNPFTKEDLEALLKRAIQSDVLLKSKEIKLKETEALLRLSGGDGRKLLNIFELIVNSETSEPITVTNEMVLQKVQKNTVLYDKTGEQHYDIISAFIKSIRGSDPNAAVYWLARMIEGGEDVKFIARRMVILASEDIGNANPTALVLANSTFQAVNTIGYPEARIILSQCATYLASSPKSNASYMAINKAQQTVRQTGDLSVPLEIRNAPTQLMKELEYGKGYQYAHDHENNFVEFEFLPEELSGTTFYNPGGNPRENGMRNFLKERWKGKYGY</sequence>
<dbReference type="PANTHER" id="PTHR13779">
    <property type="entry name" value="WERNER HELICASE-INTERACTING PROTEIN 1 FAMILY MEMBER"/>
    <property type="match status" value="1"/>
</dbReference>
<dbReference type="SUPFAM" id="SSF48019">
    <property type="entry name" value="post-AAA+ oligomerization domain-like"/>
    <property type="match status" value="1"/>
</dbReference>
<keyword evidence="5" id="KW-0547">Nucleotide-binding</keyword>
<dbReference type="Pfam" id="PF00004">
    <property type="entry name" value="AAA"/>
    <property type="match status" value="1"/>
</dbReference>
<dbReference type="SMART" id="SM00382">
    <property type="entry name" value="AAA"/>
    <property type="match status" value="1"/>
</dbReference>
<evidence type="ECO:0000256" key="3">
    <source>
        <dbReference type="ARBA" id="ARBA00020776"/>
    </source>
</evidence>
<evidence type="ECO:0000256" key="2">
    <source>
        <dbReference type="ARBA" id="ARBA00008959"/>
    </source>
</evidence>
<dbReference type="InterPro" id="IPR008921">
    <property type="entry name" value="DNA_pol3_clamp-load_cplx_C"/>
</dbReference>
<dbReference type="InterPro" id="IPR027417">
    <property type="entry name" value="P-loop_NTPase"/>
</dbReference>
<dbReference type="SUPFAM" id="SSF52540">
    <property type="entry name" value="P-loop containing nucleoside triphosphate hydrolases"/>
    <property type="match status" value="1"/>
</dbReference>
<dbReference type="GO" id="GO:0000731">
    <property type="term" value="P:DNA synthesis involved in DNA repair"/>
    <property type="evidence" value="ECO:0007669"/>
    <property type="project" value="TreeGrafter"/>
</dbReference>
<dbReference type="InterPro" id="IPR003959">
    <property type="entry name" value="ATPase_AAA_core"/>
</dbReference>
<dbReference type="PANTHER" id="PTHR13779:SF7">
    <property type="entry name" value="ATPASE WRNIP1"/>
    <property type="match status" value="1"/>
</dbReference>
<dbReference type="Pfam" id="PF16193">
    <property type="entry name" value="AAA_assoc_2"/>
    <property type="match status" value="1"/>
</dbReference>
<dbReference type="Proteomes" id="UP000237640">
    <property type="component" value="Unassembled WGS sequence"/>
</dbReference>
<keyword evidence="6" id="KW-0067">ATP-binding</keyword>
<dbReference type="GO" id="GO:0008047">
    <property type="term" value="F:enzyme activator activity"/>
    <property type="evidence" value="ECO:0007669"/>
    <property type="project" value="TreeGrafter"/>
</dbReference>
<comment type="similarity">
    <text evidence="2">Belongs to the AAA ATPase family. RarA/MGS1/WRNIP1 subfamily.</text>
</comment>
<dbReference type="Gene3D" id="1.10.8.60">
    <property type="match status" value="1"/>
</dbReference>
<evidence type="ECO:0000259" key="7">
    <source>
        <dbReference type="SMART" id="SM00382"/>
    </source>
</evidence>
<dbReference type="GO" id="GO:0006261">
    <property type="term" value="P:DNA-templated DNA replication"/>
    <property type="evidence" value="ECO:0007669"/>
    <property type="project" value="TreeGrafter"/>
</dbReference>
<dbReference type="Pfam" id="PF12002">
    <property type="entry name" value="MgsA_C"/>
    <property type="match status" value="1"/>
</dbReference>
<dbReference type="FunFam" id="1.10.3710.10:FF:000004">
    <property type="entry name" value="Putative ATPase, AAA family"/>
    <property type="match status" value="1"/>
</dbReference>
<dbReference type="Gene3D" id="3.40.50.300">
    <property type="entry name" value="P-loop containing nucleotide triphosphate hydrolases"/>
    <property type="match status" value="1"/>
</dbReference>
<dbReference type="EMBL" id="PVYX01000002">
    <property type="protein sequence ID" value="PRX53688.1"/>
    <property type="molecule type" value="Genomic_DNA"/>
</dbReference>
<dbReference type="CDD" id="cd00009">
    <property type="entry name" value="AAA"/>
    <property type="match status" value="1"/>
</dbReference>
<keyword evidence="9" id="KW-1185">Reference proteome</keyword>
<reference evidence="8 9" key="1">
    <citation type="submission" date="2018-03" db="EMBL/GenBank/DDBJ databases">
        <title>Genomic Encyclopedia of Archaeal and Bacterial Type Strains, Phase II (KMG-II): from individual species to whole genera.</title>
        <authorList>
            <person name="Goeker M."/>
        </authorList>
    </citation>
    <scope>NUCLEOTIDE SEQUENCE [LARGE SCALE GENOMIC DNA]</scope>
    <source>
        <strain evidence="8 9">DSM 25027</strain>
    </source>
</reference>
<dbReference type="Gene3D" id="1.10.3710.10">
    <property type="entry name" value="DNA polymerase III clamp loader subunits, C-terminal domain"/>
    <property type="match status" value="1"/>
</dbReference>
<dbReference type="GO" id="GO:0016887">
    <property type="term" value="F:ATP hydrolysis activity"/>
    <property type="evidence" value="ECO:0007669"/>
    <property type="project" value="InterPro"/>
</dbReference>
<comment type="caution">
    <text evidence="8">The sequence shown here is derived from an EMBL/GenBank/DDBJ whole genome shotgun (WGS) entry which is preliminary data.</text>
</comment>
<dbReference type="InterPro" id="IPR003593">
    <property type="entry name" value="AAA+_ATPase"/>
</dbReference>
<protein>
    <recommendedName>
        <fullName evidence="3">Replication-associated recombination protein A</fullName>
    </recommendedName>
</protein>
<dbReference type="FunFam" id="1.20.272.10:FF:000001">
    <property type="entry name" value="Putative AAA family ATPase"/>
    <property type="match status" value="1"/>
</dbReference>
<dbReference type="InterPro" id="IPR032423">
    <property type="entry name" value="AAA_assoc_2"/>
</dbReference>
<dbReference type="CDD" id="cd18139">
    <property type="entry name" value="HLD_clamp_RarA"/>
    <property type="match status" value="1"/>
</dbReference>
<evidence type="ECO:0000256" key="4">
    <source>
        <dbReference type="ARBA" id="ARBA00022705"/>
    </source>
</evidence>
<dbReference type="Gene3D" id="1.20.272.10">
    <property type="match status" value="1"/>
</dbReference>
<name>A0A2T0M888_9FLAO</name>
<evidence type="ECO:0000256" key="1">
    <source>
        <dbReference type="ARBA" id="ARBA00002393"/>
    </source>
</evidence>
<dbReference type="InterPro" id="IPR021886">
    <property type="entry name" value="MgsA_C"/>
</dbReference>
<dbReference type="GO" id="GO:0017116">
    <property type="term" value="F:single-stranded DNA helicase activity"/>
    <property type="evidence" value="ECO:0007669"/>
    <property type="project" value="TreeGrafter"/>
</dbReference>
<dbReference type="FunFam" id="3.40.50.300:FF:000137">
    <property type="entry name" value="Replication-associated recombination protein A"/>
    <property type="match status" value="1"/>
</dbReference>
<proteinExistence type="inferred from homology"/>
<gene>
    <name evidence="8" type="ORF">CLV81_2075</name>
</gene>
<dbReference type="GO" id="GO:0005524">
    <property type="term" value="F:ATP binding"/>
    <property type="evidence" value="ECO:0007669"/>
    <property type="project" value="UniProtKB-KW"/>
</dbReference>
<evidence type="ECO:0000256" key="6">
    <source>
        <dbReference type="ARBA" id="ARBA00022840"/>
    </source>
</evidence>
<feature type="domain" description="AAA+ ATPase" evidence="7">
    <location>
        <begin position="65"/>
        <end position="183"/>
    </location>
</feature>
<evidence type="ECO:0000313" key="9">
    <source>
        <dbReference type="Proteomes" id="UP000237640"/>
    </source>
</evidence>
<dbReference type="AlphaFoldDB" id="A0A2T0M888"/>
<comment type="function">
    <text evidence="1">DNA-dependent ATPase that plays important roles in cellular responses to stalled DNA replication processes.</text>
</comment>
<accession>A0A2T0M888</accession>
<evidence type="ECO:0000313" key="8">
    <source>
        <dbReference type="EMBL" id="PRX53688.1"/>
    </source>
</evidence>
<dbReference type="InterPro" id="IPR051314">
    <property type="entry name" value="AAA_ATPase_RarA/MGS1/WRNIP1"/>
</dbReference>
<keyword evidence="4" id="KW-0235">DNA replication</keyword>
<organism evidence="8 9">
    <name type="scientific">Flagellimonas meridianipacifica</name>
    <dbReference type="NCBI Taxonomy" id="1080225"/>
    <lineage>
        <taxon>Bacteria</taxon>
        <taxon>Pseudomonadati</taxon>
        <taxon>Bacteroidota</taxon>
        <taxon>Flavobacteriia</taxon>
        <taxon>Flavobacteriales</taxon>
        <taxon>Flavobacteriaceae</taxon>
        <taxon>Flagellimonas</taxon>
    </lineage>
</organism>